<feature type="region of interest" description="Disordered" evidence="1">
    <location>
        <begin position="61"/>
        <end position="104"/>
    </location>
</feature>
<feature type="region of interest" description="Disordered" evidence="1">
    <location>
        <begin position="1"/>
        <end position="33"/>
    </location>
</feature>
<protein>
    <submittedName>
        <fullName evidence="2">Uncharacterized protein</fullName>
    </submittedName>
</protein>
<gene>
    <name evidence="2" type="ORF">P7K49_013271</name>
</gene>
<feature type="compositionally biased region" description="Low complexity" evidence="1">
    <location>
        <begin position="70"/>
        <end position="94"/>
    </location>
</feature>
<evidence type="ECO:0000313" key="3">
    <source>
        <dbReference type="Proteomes" id="UP001266305"/>
    </source>
</evidence>
<dbReference type="EMBL" id="JASSZA010000006">
    <property type="protein sequence ID" value="KAK2108106.1"/>
    <property type="molecule type" value="Genomic_DNA"/>
</dbReference>
<comment type="caution">
    <text evidence="2">The sequence shown here is derived from an EMBL/GenBank/DDBJ whole genome shotgun (WGS) entry which is preliminary data.</text>
</comment>
<evidence type="ECO:0000256" key="1">
    <source>
        <dbReference type="SAM" id="MobiDB-lite"/>
    </source>
</evidence>
<keyword evidence="3" id="KW-1185">Reference proteome</keyword>
<evidence type="ECO:0000313" key="2">
    <source>
        <dbReference type="EMBL" id="KAK2108106.1"/>
    </source>
</evidence>
<organism evidence="2 3">
    <name type="scientific">Saguinus oedipus</name>
    <name type="common">Cotton-top tamarin</name>
    <name type="synonym">Oedipomidas oedipus</name>
    <dbReference type="NCBI Taxonomy" id="9490"/>
    <lineage>
        <taxon>Eukaryota</taxon>
        <taxon>Metazoa</taxon>
        <taxon>Chordata</taxon>
        <taxon>Craniata</taxon>
        <taxon>Vertebrata</taxon>
        <taxon>Euteleostomi</taxon>
        <taxon>Mammalia</taxon>
        <taxon>Eutheria</taxon>
        <taxon>Euarchontoglires</taxon>
        <taxon>Primates</taxon>
        <taxon>Haplorrhini</taxon>
        <taxon>Platyrrhini</taxon>
        <taxon>Cebidae</taxon>
        <taxon>Callitrichinae</taxon>
        <taxon>Saguinus</taxon>
    </lineage>
</organism>
<dbReference type="Proteomes" id="UP001266305">
    <property type="component" value="Unassembled WGS sequence"/>
</dbReference>
<name>A0ABQ9VFN8_SAGOE</name>
<proteinExistence type="predicted"/>
<reference evidence="2 3" key="1">
    <citation type="submission" date="2023-05" db="EMBL/GenBank/DDBJ databases">
        <title>B98-5 Cell Line De Novo Hybrid Assembly: An Optical Mapping Approach.</title>
        <authorList>
            <person name="Kananen K."/>
            <person name="Auerbach J.A."/>
            <person name="Kautto E."/>
            <person name="Blachly J.S."/>
        </authorList>
    </citation>
    <scope>NUCLEOTIDE SEQUENCE [LARGE SCALE GENOMIC DNA]</scope>
    <source>
        <strain evidence="2">B95-8</strain>
        <tissue evidence="2">Cell line</tissue>
    </source>
</reference>
<accession>A0ABQ9VFN8</accession>
<sequence>MALPQNPVLEIPTSVRSPQVRTVAPRPQAEVGGQRVWSAVSPVAPVEKTRHYLLLREKLETAQRPVPEVLSPASSEDSESHGSSSASSPLSAEGRPSPLEAPNERQRELAVKCLRLLTHTFNREYTHSHVCVSASESKHHLTQHGREAAGQSSPSTLLKEMAGWLPGSGQSLKRWEGWPGAAGSCGLEKANLQHGYCQEG</sequence>